<evidence type="ECO:0000256" key="6">
    <source>
        <dbReference type="ARBA" id="ARBA00023065"/>
    </source>
</evidence>
<evidence type="ECO:0000256" key="9">
    <source>
        <dbReference type="SAM" id="MobiDB-lite"/>
    </source>
</evidence>
<dbReference type="RefSeq" id="WP_039716340.1">
    <property type="nucleotide sequence ID" value="NZ_JTJC03000002.1"/>
</dbReference>
<accession>A0A9X5E5M9</accession>
<evidence type="ECO:0000256" key="8">
    <source>
        <dbReference type="ARBA" id="ARBA00034708"/>
    </source>
</evidence>
<comment type="caution">
    <text evidence="11">The sequence shown here is derived from an EMBL/GenBank/DDBJ whole genome shotgun (WGS) entry which is preliminary data.</text>
</comment>
<sequence>MIFPISKKARSRQNRSPKVSVSGKRSQSYHRKLVASRSFREKFQIYTGEQLHWLQVTQRLLFSIIHGILPWAIACGSYGLLISVLDHYGKLPAFFGDSKIIQNVVISFNVILSLLLVFRTNTAHERFWEGRKLWGSMVNTTRNLARGISITIEQREPQERDEKSAAVYLVAAFAVAMKIHLRREPMNSELEPMMPPLQYHQLQNVNHAPLEIAYWIGDYLQHQFERQRLNIFQLTSLHELLDDMVDILGGCERILKTPVPLVYTVTLNALLWIYFLLLPFQLVGGIKWWTAPILAFMSFLYLGINEVGAEIEEPFGRDANDLPLDAICATIVRNLEHIIQFAPCARVLRPASGNVLDLPRKTA</sequence>
<feature type="transmembrane region" description="Helical" evidence="10">
    <location>
        <begin position="60"/>
        <end position="80"/>
    </location>
</feature>
<dbReference type="AlphaFoldDB" id="A0A9X5E5M9"/>
<feature type="compositionally biased region" description="Polar residues" evidence="9">
    <location>
        <begin position="16"/>
        <end position="25"/>
    </location>
</feature>
<comment type="similarity">
    <text evidence="8">Belongs to the anion channel-forming bestrophin (TC 1.A.46) family.</text>
</comment>
<dbReference type="PANTHER" id="PTHR33281">
    <property type="entry name" value="UPF0187 PROTEIN YNEE"/>
    <property type="match status" value="1"/>
</dbReference>
<protein>
    <recommendedName>
        <fullName evidence="13">Bestrophin</fullName>
    </recommendedName>
</protein>
<evidence type="ECO:0000256" key="7">
    <source>
        <dbReference type="ARBA" id="ARBA00023136"/>
    </source>
</evidence>
<dbReference type="EMBL" id="JTJC03000002">
    <property type="protein sequence ID" value="NHC35253.1"/>
    <property type="molecule type" value="Genomic_DNA"/>
</dbReference>
<dbReference type="GO" id="GO:0005886">
    <property type="term" value="C:plasma membrane"/>
    <property type="evidence" value="ECO:0007669"/>
    <property type="project" value="UniProtKB-SubCell"/>
</dbReference>
<evidence type="ECO:0000256" key="3">
    <source>
        <dbReference type="ARBA" id="ARBA00022475"/>
    </source>
</evidence>
<keyword evidence="3" id="KW-1003">Cell membrane</keyword>
<evidence type="ECO:0000313" key="12">
    <source>
        <dbReference type="Proteomes" id="UP000031532"/>
    </source>
</evidence>
<dbReference type="Pfam" id="PF25539">
    <property type="entry name" value="Bestrophin_2"/>
    <property type="match status" value="1"/>
</dbReference>
<dbReference type="GO" id="GO:0005254">
    <property type="term" value="F:chloride channel activity"/>
    <property type="evidence" value="ECO:0007669"/>
    <property type="project" value="InterPro"/>
</dbReference>
<evidence type="ECO:0000256" key="2">
    <source>
        <dbReference type="ARBA" id="ARBA00022448"/>
    </source>
</evidence>
<dbReference type="PANTHER" id="PTHR33281:SF19">
    <property type="entry name" value="VOLTAGE-DEPENDENT ANION CHANNEL-FORMING PROTEIN YNEE"/>
    <property type="match status" value="1"/>
</dbReference>
<keyword evidence="7 10" id="KW-0472">Membrane</keyword>
<reference evidence="11 12" key="1">
    <citation type="journal article" date="2015" name="Genome Announc.">
        <title>Draft Genome Sequence of the Terrestrial Cyanobacterium Scytonema millei VB511283, Isolated from Eastern India.</title>
        <authorList>
            <person name="Sen D."/>
            <person name="Chandrababunaidu M.M."/>
            <person name="Singh D."/>
            <person name="Sanghi N."/>
            <person name="Ghorai A."/>
            <person name="Mishra G.P."/>
            <person name="Madduluri M."/>
            <person name="Adhikary S.P."/>
            <person name="Tripathy S."/>
        </authorList>
    </citation>
    <scope>NUCLEOTIDE SEQUENCE [LARGE SCALE GENOMIC DNA]</scope>
    <source>
        <strain evidence="11 12">VB511283</strain>
    </source>
</reference>
<dbReference type="OrthoDB" id="445589at2"/>
<dbReference type="Proteomes" id="UP000031532">
    <property type="component" value="Unassembled WGS sequence"/>
</dbReference>
<evidence type="ECO:0000256" key="4">
    <source>
        <dbReference type="ARBA" id="ARBA00022692"/>
    </source>
</evidence>
<keyword evidence="6" id="KW-0406">Ion transport</keyword>
<feature type="transmembrane region" description="Helical" evidence="10">
    <location>
        <begin position="261"/>
        <end position="280"/>
    </location>
</feature>
<keyword evidence="5 10" id="KW-1133">Transmembrane helix</keyword>
<evidence type="ECO:0000256" key="10">
    <source>
        <dbReference type="SAM" id="Phobius"/>
    </source>
</evidence>
<keyword evidence="4 10" id="KW-0812">Transmembrane</keyword>
<evidence type="ECO:0000256" key="5">
    <source>
        <dbReference type="ARBA" id="ARBA00022989"/>
    </source>
</evidence>
<proteinExistence type="inferred from homology"/>
<keyword evidence="12" id="KW-1185">Reference proteome</keyword>
<evidence type="ECO:0000256" key="1">
    <source>
        <dbReference type="ARBA" id="ARBA00004651"/>
    </source>
</evidence>
<dbReference type="InterPro" id="IPR044669">
    <property type="entry name" value="YneE/VCCN1/2-like"/>
</dbReference>
<gene>
    <name evidence="11" type="ORF">QH73_0011350</name>
</gene>
<comment type="subcellular location">
    <subcellularLocation>
        <location evidence="1">Cell membrane</location>
        <topology evidence="1">Multi-pass membrane protein</topology>
    </subcellularLocation>
</comment>
<feature type="transmembrane region" description="Helical" evidence="10">
    <location>
        <begin position="286"/>
        <end position="304"/>
    </location>
</feature>
<keyword evidence="2" id="KW-0813">Transport</keyword>
<feature type="region of interest" description="Disordered" evidence="9">
    <location>
        <begin position="1"/>
        <end position="25"/>
    </location>
</feature>
<organism evidence="11 12">
    <name type="scientific">Scytonema millei VB511283</name>
    <dbReference type="NCBI Taxonomy" id="1245923"/>
    <lineage>
        <taxon>Bacteria</taxon>
        <taxon>Bacillati</taxon>
        <taxon>Cyanobacteriota</taxon>
        <taxon>Cyanophyceae</taxon>
        <taxon>Nostocales</taxon>
        <taxon>Scytonemataceae</taxon>
        <taxon>Scytonema</taxon>
    </lineage>
</organism>
<feature type="transmembrane region" description="Helical" evidence="10">
    <location>
        <begin position="100"/>
        <end position="118"/>
    </location>
</feature>
<evidence type="ECO:0008006" key="13">
    <source>
        <dbReference type="Google" id="ProtNLM"/>
    </source>
</evidence>
<evidence type="ECO:0000313" key="11">
    <source>
        <dbReference type="EMBL" id="NHC35253.1"/>
    </source>
</evidence>
<name>A0A9X5E5M9_9CYAN</name>